<dbReference type="InterPro" id="IPR027268">
    <property type="entry name" value="Peptidase_M4/M1_CTD_sf"/>
</dbReference>
<dbReference type="SUPFAM" id="SSF55486">
    <property type="entry name" value="Metalloproteases ('zincins'), catalytic domain"/>
    <property type="match status" value="1"/>
</dbReference>
<dbReference type="RefSeq" id="WP_258425299.1">
    <property type="nucleotide sequence ID" value="NZ_JANSUY010000030.1"/>
</dbReference>
<protein>
    <submittedName>
        <fullName evidence="3">M61 family peptidase</fullName>
    </submittedName>
</protein>
<name>A0A9X2T4S3_9BACT</name>
<sequence>MHYSIFRKSFTSQFIQIRLEINCFEKQIIHLQLPAWRPGRYELANYAQKIRNFELTYHETKLPWKKTSKDLWEFIAPVSGLYVIQYEYYCNQMDAGGCWSDDEQLYLNFSNFIFDIQEGKNEEIYITIELPNDYQVATALENIEGNKWKAGSFQHLMDSPFLASAGLKHFSYDALDSKFHVWIQGEIHFDVTYFQSVLKSITDSQIKDFGEFPAEDYHFIFQLLSYRHFHGVEHAFSTVITYGPAYALSDKSELDELIGVSSHELYHFWNVCRIRPSGILTYDLSKEVYLNEGLVMEGVTTYMGDYYLLKSGYLKFEDYIDLLQKQIQREFDSLGWRNQSIVESSFDLWLDGYKPGIPDKKVSIYNRGALISLCLDLMLKSSGSSLSELMKEMWEKFGKTRVGYNLGDFENLIRSLSKEGEKITSFFQSFVFGKEDLLTLIKELLAQIGIEIIENFEGDGLLHHWGIRKDESGIITQLHPDSGAYAILMKNDKILEYDFENATNDQINFKIERLGKIKEVPLSKNTKKYFPKFIIQIKEDDIFSLNKLLGE</sequence>
<feature type="domain" description="Peptidase M61 catalytic" evidence="1">
    <location>
        <begin position="257"/>
        <end position="371"/>
    </location>
</feature>
<dbReference type="EMBL" id="JANSUY010000030">
    <property type="protein sequence ID" value="MCR9017465.1"/>
    <property type="molecule type" value="Genomic_DNA"/>
</dbReference>
<dbReference type="InterPro" id="IPR040756">
    <property type="entry name" value="Peptidase_M61_N"/>
</dbReference>
<dbReference type="Pfam" id="PF17899">
    <property type="entry name" value="Peptidase_M61_N"/>
    <property type="match status" value="1"/>
</dbReference>
<reference evidence="3" key="1">
    <citation type="submission" date="2022-08" db="EMBL/GenBank/DDBJ databases">
        <authorList>
            <person name="Zhang D."/>
        </authorList>
    </citation>
    <scope>NUCLEOTIDE SEQUENCE</scope>
    <source>
        <strain evidence="3">XJ19-11</strain>
    </source>
</reference>
<dbReference type="Pfam" id="PF05299">
    <property type="entry name" value="Peptidase_M61"/>
    <property type="match status" value="1"/>
</dbReference>
<dbReference type="InterPro" id="IPR007963">
    <property type="entry name" value="Peptidase_M61_catalytic"/>
</dbReference>
<dbReference type="Gene3D" id="1.10.390.10">
    <property type="entry name" value="Neutral Protease Domain 2"/>
    <property type="match status" value="1"/>
</dbReference>
<dbReference type="PIRSF" id="PIRSF016493">
    <property type="entry name" value="Glycyl_aminpptds"/>
    <property type="match status" value="1"/>
</dbReference>
<organism evidence="3 4">
    <name type="scientific">Aquiflexum gelatinilyticum</name>
    <dbReference type="NCBI Taxonomy" id="2961943"/>
    <lineage>
        <taxon>Bacteria</taxon>
        <taxon>Pseudomonadati</taxon>
        <taxon>Bacteroidota</taxon>
        <taxon>Cytophagia</taxon>
        <taxon>Cytophagales</taxon>
        <taxon>Cyclobacteriaceae</taxon>
        <taxon>Aquiflexum</taxon>
    </lineage>
</organism>
<feature type="domain" description="Peptidase M61 N-terminal" evidence="2">
    <location>
        <begin position="2"/>
        <end position="164"/>
    </location>
</feature>
<dbReference type="Gene3D" id="2.60.40.3650">
    <property type="match status" value="1"/>
</dbReference>
<evidence type="ECO:0000259" key="2">
    <source>
        <dbReference type="Pfam" id="PF17899"/>
    </source>
</evidence>
<evidence type="ECO:0000313" key="4">
    <source>
        <dbReference type="Proteomes" id="UP001142175"/>
    </source>
</evidence>
<keyword evidence="4" id="KW-1185">Reference proteome</keyword>
<dbReference type="InterPro" id="IPR024191">
    <property type="entry name" value="Peptidase_M61"/>
</dbReference>
<accession>A0A9X2T4S3</accession>
<comment type="caution">
    <text evidence="3">The sequence shown here is derived from an EMBL/GenBank/DDBJ whole genome shotgun (WGS) entry which is preliminary data.</text>
</comment>
<evidence type="ECO:0000313" key="3">
    <source>
        <dbReference type="EMBL" id="MCR9017465.1"/>
    </source>
</evidence>
<gene>
    <name evidence="3" type="ORF">NU887_20680</name>
</gene>
<evidence type="ECO:0000259" key="1">
    <source>
        <dbReference type="Pfam" id="PF05299"/>
    </source>
</evidence>
<dbReference type="AlphaFoldDB" id="A0A9X2T4S3"/>
<dbReference type="Proteomes" id="UP001142175">
    <property type="component" value="Unassembled WGS sequence"/>
</dbReference>
<proteinExistence type="predicted"/>